<dbReference type="Proteomes" id="UP000748108">
    <property type="component" value="Unassembled WGS sequence"/>
</dbReference>
<feature type="compositionally biased region" description="Low complexity" evidence="1">
    <location>
        <begin position="25"/>
        <end position="39"/>
    </location>
</feature>
<sequence>RFRQRACFHYTFHHALLPCSVNRTPSPGRPASSGASGPRFGSAHEATVRAIFTEPLRHLYNVFIAS</sequence>
<accession>A0A947GAV6</accession>
<evidence type="ECO:0000313" key="3">
    <source>
        <dbReference type="Proteomes" id="UP000748108"/>
    </source>
</evidence>
<reference evidence="2" key="1">
    <citation type="journal article" date="2021" name="Microbiology">
        <title>Metagenomic Analysis of the Microbial Community in the Underground Coal Fire Area (Kemerovo Region, Russia) Revealed Predominance of Thermophilic Members of the Phyla Deinococcus-thermus, Aquificae, and Firmicutes.</title>
        <authorList>
            <person name="Kadnikov V."/>
            <person name="Mardanov A.V."/>
            <person name="Beletsky A.V."/>
            <person name="Karnachuk O.V."/>
            <person name="Ravin N.V."/>
        </authorList>
    </citation>
    <scope>NUCLEOTIDE SEQUENCE</scope>
    <source>
        <strain evidence="2">RBS10-49</strain>
    </source>
</reference>
<name>A0A947GAV6_HYDSH</name>
<dbReference type="AlphaFoldDB" id="A0A947GAV6"/>
<gene>
    <name evidence="2" type="ORF">KM312_11625</name>
</gene>
<dbReference type="EMBL" id="JAHHQF010000088">
    <property type="protein sequence ID" value="MBT9283270.1"/>
    <property type="molecule type" value="Genomic_DNA"/>
</dbReference>
<organism evidence="2 3">
    <name type="scientific">Hydrogenibacillus schlegelii</name>
    <name type="common">Bacillus schlegelii</name>
    <dbReference type="NCBI Taxonomy" id="1484"/>
    <lineage>
        <taxon>Bacteria</taxon>
        <taxon>Bacillati</taxon>
        <taxon>Bacillota</taxon>
        <taxon>Bacilli</taxon>
        <taxon>Bacillales</taxon>
        <taxon>Bacillales Family X. Incertae Sedis</taxon>
        <taxon>Hydrogenibacillus</taxon>
    </lineage>
</organism>
<feature type="region of interest" description="Disordered" evidence="1">
    <location>
        <begin position="21"/>
        <end position="41"/>
    </location>
</feature>
<feature type="non-terminal residue" evidence="2">
    <location>
        <position position="1"/>
    </location>
</feature>
<comment type="caution">
    <text evidence="2">The sequence shown here is derived from an EMBL/GenBank/DDBJ whole genome shotgun (WGS) entry which is preliminary data.</text>
</comment>
<evidence type="ECO:0000256" key="1">
    <source>
        <dbReference type="SAM" id="MobiDB-lite"/>
    </source>
</evidence>
<evidence type="ECO:0000313" key="2">
    <source>
        <dbReference type="EMBL" id="MBT9283270.1"/>
    </source>
</evidence>
<proteinExistence type="predicted"/>
<protein>
    <submittedName>
        <fullName evidence="2">Uncharacterized protein</fullName>
    </submittedName>
</protein>